<gene>
    <name evidence="1" type="ORF">VNO77_44218</name>
</gene>
<evidence type="ECO:0000313" key="1">
    <source>
        <dbReference type="EMBL" id="KAK7306291.1"/>
    </source>
</evidence>
<accession>A0AAN9PQ60</accession>
<organism evidence="1 2">
    <name type="scientific">Canavalia gladiata</name>
    <name type="common">Sword bean</name>
    <name type="synonym">Dolichos gladiatus</name>
    <dbReference type="NCBI Taxonomy" id="3824"/>
    <lineage>
        <taxon>Eukaryota</taxon>
        <taxon>Viridiplantae</taxon>
        <taxon>Streptophyta</taxon>
        <taxon>Embryophyta</taxon>
        <taxon>Tracheophyta</taxon>
        <taxon>Spermatophyta</taxon>
        <taxon>Magnoliopsida</taxon>
        <taxon>eudicotyledons</taxon>
        <taxon>Gunneridae</taxon>
        <taxon>Pentapetalae</taxon>
        <taxon>rosids</taxon>
        <taxon>fabids</taxon>
        <taxon>Fabales</taxon>
        <taxon>Fabaceae</taxon>
        <taxon>Papilionoideae</taxon>
        <taxon>50 kb inversion clade</taxon>
        <taxon>NPAAA clade</taxon>
        <taxon>indigoferoid/millettioid clade</taxon>
        <taxon>Phaseoleae</taxon>
        <taxon>Canavalia</taxon>
    </lineage>
</organism>
<protein>
    <submittedName>
        <fullName evidence="1">Uncharacterized protein</fullName>
    </submittedName>
</protein>
<dbReference type="AlphaFoldDB" id="A0AAN9PQ60"/>
<comment type="caution">
    <text evidence="1">The sequence shown here is derived from an EMBL/GenBank/DDBJ whole genome shotgun (WGS) entry which is preliminary data.</text>
</comment>
<proteinExistence type="predicted"/>
<keyword evidence="2" id="KW-1185">Reference proteome</keyword>
<sequence>MLQWKVQNATFFYQVSRFFRRKISPRGLVPAIEGNTKLLHTNVSFTLVLSDRIGLYSCIWDVKQNLAELYSQGQEPKVAPCIASACIPLASFCYTFKFIAEFYGKPQEAREQERCWVVNLERTVLKLQWRESYVDAAVGLLNIYFEGPVRRLDSVSAALDHAEVTLSQGEFLRIAWDHSSTSSVHAPEAIRTSLTIELGWKEPFIEIGEMLIDRMNVGQAIPKGVTSSYKAINMEPIALQPARITLGSSVGSVRVIQRGIGWGSKVRWKTLVLVTQKNTKEISGLNQKGSHIRFTLQ</sequence>
<dbReference type="EMBL" id="JAYMYQ010000011">
    <property type="protein sequence ID" value="KAK7306291.1"/>
    <property type="molecule type" value="Genomic_DNA"/>
</dbReference>
<reference evidence="1 2" key="1">
    <citation type="submission" date="2024-01" db="EMBL/GenBank/DDBJ databases">
        <title>The genomes of 5 underutilized Papilionoideae crops provide insights into root nodulation and disease resistanc.</title>
        <authorList>
            <person name="Jiang F."/>
        </authorList>
    </citation>
    <scope>NUCLEOTIDE SEQUENCE [LARGE SCALE GENOMIC DNA]</scope>
    <source>
        <strain evidence="1">LVBAO_FW01</strain>
        <tissue evidence="1">Leaves</tissue>
    </source>
</reference>
<name>A0AAN9PQ60_CANGL</name>
<evidence type="ECO:0000313" key="2">
    <source>
        <dbReference type="Proteomes" id="UP001367508"/>
    </source>
</evidence>
<dbReference type="Proteomes" id="UP001367508">
    <property type="component" value="Unassembled WGS sequence"/>
</dbReference>